<accession>A0A8C7FM29</accession>
<evidence type="ECO:0000313" key="2">
    <source>
        <dbReference type="Ensembl" id="ENSOKIP00005029835.1"/>
    </source>
</evidence>
<reference evidence="2" key="2">
    <citation type="submission" date="2025-09" db="UniProtKB">
        <authorList>
            <consortium name="Ensembl"/>
        </authorList>
    </citation>
    <scope>IDENTIFICATION</scope>
</reference>
<dbReference type="Ensembl" id="ENSOKIT00005031556.1">
    <property type="protein sequence ID" value="ENSOKIP00005029835.1"/>
    <property type="gene ID" value="ENSOKIG00005012870.1"/>
</dbReference>
<reference evidence="2" key="1">
    <citation type="submission" date="2025-08" db="UniProtKB">
        <authorList>
            <consortium name="Ensembl"/>
        </authorList>
    </citation>
    <scope>IDENTIFICATION</scope>
</reference>
<dbReference type="Pfam" id="PF00814">
    <property type="entry name" value="TsaD"/>
    <property type="match status" value="1"/>
</dbReference>
<organism evidence="2 3">
    <name type="scientific">Oncorhynchus kisutch</name>
    <name type="common">Coho salmon</name>
    <name type="synonym">Salmo kisutch</name>
    <dbReference type="NCBI Taxonomy" id="8019"/>
    <lineage>
        <taxon>Eukaryota</taxon>
        <taxon>Metazoa</taxon>
        <taxon>Chordata</taxon>
        <taxon>Craniata</taxon>
        <taxon>Vertebrata</taxon>
        <taxon>Euteleostomi</taxon>
        <taxon>Actinopterygii</taxon>
        <taxon>Neopterygii</taxon>
        <taxon>Teleostei</taxon>
        <taxon>Protacanthopterygii</taxon>
        <taxon>Salmoniformes</taxon>
        <taxon>Salmonidae</taxon>
        <taxon>Salmoninae</taxon>
        <taxon>Oncorhynchus</taxon>
    </lineage>
</organism>
<sequence>RCLSLIKHPKLMFLFKPPMGADYDCNLSFALLQNQVTMSIQKKEEAGDFVACVNDTACTHRAIFFCKAFCLPVMSGGLASNQYIIMALKMASDATELHLLCPPSKLCTKNGVMVAWYELWVNCLVQGQNDRFSPCQLRGPILLPHS</sequence>
<dbReference type="GeneTree" id="ENSGT00990000210671"/>
<dbReference type="InterPro" id="IPR000905">
    <property type="entry name" value="Gcp-like_dom"/>
</dbReference>
<dbReference type="PANTHER" id="PTHR11735:SF6">
    <property type="entry name" value="TRNA N6-ADENOSINE THREONYLCARBAMOYLTRANSFERASE, MITOCHONDRIAL"/>
    <property type="match status" value="1"/>
</dbReference>
<feature type="domain" description="Gcp-like" evidence="1">
    <location>
        <begin position="17"/>
        <end position="116"/>
    </location>
</feature>
<proteinExistence type="predicted"/>
<dbReference type="Gene3D" id="3.30.420.40">
    <property type="match status" value="1"/>
</dbReference>
<dbReference type="Proteomes" id="UP000694557">
    <property type="component" value="Unassembled WGS sequence"/>
</dbReference>
<evidence type="ECO:0000313" key="3">
    <source>
        <dbReference type="Proteomes" id="UP000694557"/>
    </source>
</evidence>
<protein>
    <recommendedName>
        <fullName evidence="1">Gcp-like domain-containing protein</fullName>
    </recommendedName>
</protein>
<name>A0A8C7FM29_ONCKI</name>
<dbReference type="PANTHER" id="PTHR11735">
    <property type="entry name" value="TRNA N6-ADENOSINE THREONYLCARBAMOYLTRANSFERASE"/>
    <property type="match status" value="1"/>
</dbReference>
<dbReference type="GO" id="GO:0005739">
    <property type="term" value="C:mitochondrion"/>
    <property type="evidence" value="ECO:0007669"/>
    <property type="project" value="TreeGrafter"/>
</dbReference>
<evidence type="ECO:0000259" key="1">
    <source>
        <dbReference type="Pfam" id="PF00814"/>
    </source>
</evidence>
<dbReference type="AlphaFoldDB" id="A0A8C7FM29"/>
<keyword evidence="3" id="KW-1185">Reference proteome</keyword>